<dbReference type="Gene3D" id="3.30.420.10">
    <property type="entry name" value="Ribonuclease H-like superfamily/Ribonuclease H"/>
    <property type="match status" value="1"/>
</dbReference>
<dbReference type="GO" id="GO:0016787">
    <property type="term" value="F:hydrolase activity"/>
    <property type="evidence" value="ECO:0007669"/>
    <property type="project" value="UniProtKB-KW"/>
</dbReference>
<dbReference type="Proteomes" id="UP000257109">
    <property type="component" value="Unassembled WGS sequence"/>
</dbReference>
<name>A0A371ENJ3_MUCPR</name>
<dbReference type="InterPro" id="IPR043502">
    <property type="entry name" value="DNA/RNA_pol_sf"/>
</dbReference>
<evidence type="ECO:0000256" key="2">
    <source>
        <dbReference type="ARBA" id="ARBA00022695"/>
    </source>
</evidence>
<feature type="non-terminal residue" evidence="8">
    <location>
        <position position="1"/>
    </location>
</feature>
<proteinExistence type="predicted"/>
<keyword evidence="5" id="KW-0378">Hydrolase</keyword>
<feature type="domain" description="Reverse transcriptase RNase H-like" evidence="7">
    <location>
        <begin position="136"/>
        <end position="213"/>
    </location>
</feature>
<dbReference type="Pfam" id="PF17917">
    <property type="entry name" value="RT_RNaseH"/>
    <property type="match status" value="1"/>
</dbReference>
<sequence length="281" mass="31734">MTLKKNSELFAWKPSNMPRIDPYFLCHKLALCVEAKPVAQKKRKTRGEIRVAMEGETTKLKEARGVEANLDKCEAIINMKSSQNTKEVPKLASQLASLSRFLPKEAEKAQPSFQLLKKPMYFGVSPILTKPLEWHKLCLYLVVSKYAVSVVMVQEQGKKQTPIYCTSKVLQEAQTRYHIIEKLVLGLVTSARRLRPYFHLHTIIIRTNHPIQQVLWKLELADGLLNPKGGGAGIILEGLGKLVLENSLKFDCKTSNNQAEYEALLAGLDFRSRCSKCALQQ</sequence>
<evidence type="ECO:0000256" key="5">
    <source>
        <dbReference type="ARBA" id="ARBA00022801"/>
    </source>
</evidence>
<protein>
    <recommendedName>
        <fullName evidence="7">Reverse transcriptase RNase H-like domain-containing protein</fullName>
    </recommendedName>
</protein>
<keyword evidence="3" id="KW-0540">Nuclease</keyword>
<accession>A0A371ENJ3</accession>
<dbReference type="PANTHER" id="PTHR48475:SF2">
    <property type="entry name" value="RIBONUCLEASE H"/>
    <property type="match status" value="1"/>
</dbReference>
<dbReference type="PANTHER" id="PTHR48475">
    <property type="entry name" value="RIBONUCLEASE H"/>
    <property type="match status" value="1"/>
</dbReference>
<keyword evidence="9" id="KW-1185">Reference proteome</keyword>
<evidence type="ECO:0000256" key="6">
    <source>
        <dbReference type="ARBA" id="ARBA00022918"/>
    </source>
</evidence>
<evidence type="ECO:0000256" key="4">
    <source>
        <dbReference type="ARBA" id="ARBA00022759"/>
    </source>
</evidence>
<dbReference type="AlphaFoldDB" id="A0A371ENJ3"/>
<keyword evidence="2" id="KW-0548">Nucleotidyltransferase</keyword>
<dbReference type="STRING" id="157652.A0A371ENJ3"/>
<dbReference type="SUPFAM" id="SSF56672">
    <property type="entry name" value="DNA/RNA polymerases"/>
    <property type="match status" value="1"/>
</dbReference>
<dbReference type="InterPro" id="IPR041373">
    <property type="entry name" value="RT_RNaseH"/>
</dbReference>
<dbReference type="GO" id="GO:0003676">
    <property type="term" value="F:nucleic acid binding"/>
    <property type="evidence" value="ECO:0007669"/>
    <property type="project" value="InterPro"/>
</dbReference>
<evidence type="ECO:0000256" key="1">
    <source>
        <dbReference type="ARBA" id="ARBA00022679"/>
    </source>
</evidence>
<dbReference type="EMBL" id="QJKJ01012944">
    <property type="protein sequence ID" value="RDX67536.1"/>
    <property type="molecule type" value="Genomic_DNA"/>
</dbReference>
<keyword evidence="4" id="KW-0255">Endonuclease</keyword>
<organism evidence="8 9">
    <name type="scientific">Mucuna pruriens</name>
    <name type="common">Velvet bean</name>
    <name type="synonym">Dolichos pruriens</name>
    <dbReference type="NCBI Taxonomy" id="157652"/>
    <lineage>
        <taxon>Eukaryota</taxon>
        <taxon>Viridiplantae</taxon>
        <taxon>Streptophyta</taxon>
        <taxon>Embryophyta</taxon>
        <taxon>Tracheophyta</taxon>
        <taxon>Spermatophyta</taxon>
        <taxon>Magnoliopsida</taxon>
        <taxon>eudicotyledons</taxon>
        <taxon>Gunneridae</taxon>
        <taxon>Pentapetalae</taxon>
        <taxon>rosids</taxon>
        <taxon>fabids</taxon>
        <taxon>Fabales</taxon>
        <taxon>Fabaceae</taxon>
        <taxon>Papilionoideae</taxon>
        <taxon>50 kb inversion clade</taxon>
        <taxon>NPAAA clade</taxon>
        <taxon>indigoferoid/millettioid clade</taxon>
        <taxon>Phaseoleae</taxon>
        <taxon>Mucuna</taxon>
    </lineage>
</organism>
<comment type="caution">
    <text evidence="8">The sequence shown here is derived from an EMBL/GenBank/DDBJ whole genome shotgun (WGS) entry which is preliminary data.</text>
</comment>
<reference evidence="8" key="1">
    <citation type="submission" date="2018-05" db="EMBL/GenBank/DDBJ databases">
        <title>Draft genome of Mucuna pruriens seed.</title>
        <authorList>
            <person name="Nnadi N.E."/>
            <person name="Vos R."/>
            <person name="Hasami M.H."/>
            <person name="Devisetty U.K."/>
            <person name="Aguiy J.C."/>
        </authorList>
    </citation>
    <scope>NUCLEOTIDE SEQUENCE [LARGE SCALE GENOMIC DNA]</scope>
    <source>
        <strain evidence="8">JCA_2017</strain>
    </source>
</reference>
<evidence type="ECO:0000259" key="7">
    <source>
        <dbReference type="Pfam" id="PF17917"/>
    </source>
</evidence>
<gene>
    <name evidence="8" type="ORF">CR513_53569</name>
</gene>
<dbReference type="GO" id="GO:0003964">
    <property type="term" value="F:RNA-directed DNA polymerase activity"/>
    <property type="evidence" value="ECO:0007669"/>
    <property type="project" value="UniProtKB-KW"/>
</dbReference>
<dbReference type="InterPro" id="IPR036397">
    <property type="entry name" value="RNaseH_sf"/>
</dbReference>
<dbReference type="GO" id="GO:0004519">
    <property type="term" value="F:endonuclease activity"/>
    <property type="evidence" value="ECO:0007669"/>
    <property type="project" value="UniProtKB-KW"/>
</dbReference>
<evidence type="ECO:0000313" key="9">
    <source>
        <dbReference type="Proteomes" id="UP000257109"/>
    </source>
</evidence>
<evidence type="ECO:0000313" key="8">
    <source>
        <dbReference type="EMBL" id="RDX67536.1"/>
    </source>
</evidence>
<evidence type="ECO:0000256" key="3">
    <source>
        <dbReference type="ARBA" id="ARBA00022722"/>
    </source>
</evidence>
<keyword evidence="6" id="KW-0695">RNA-directed DNA polymerase</keyword>
<keyword evidence="1" id="KW-0808">Transferase</keyword>
<dbReference type="OrthoDB" id="5599418at2759"/>